<evidence type="ECO:0000313" key="2">
    <source>
        <dbReference type="Proteomes" id="UP001201273"/>
    </source>
</evidence>
<dbReference type="InterPro" id="IPR044691">
    <property type="entry name" value="DCC1_Trx"/>
</dbReference>
<protein>
    <submittedName>
        <fullName evidence="1">DUF393 domain-containing protein</fullName>
    </submittedName>
</protein>
<accession>A0ABS8W644</accession>
<dbReference type="PANTHER" id="PTHR34290">
    <property type="entry name" value="SI:CH73-390P7.2"/>
    <property type="match status" value="1"/>
</dbReference>
<organism evidence="1 2">
    <name type="scientific">Motilimonas cestriensis</name>
    <dbReference type="NCBI Taxonomy" id="2742685"/>
    <lineage>
        <taxon>Bacteria</taxon>
        <taxon>Pseudomonadati</taxon>
        <taxon>Pseudomonadota</taxon>
        <taxon>Gammaproteobacteria</taxon>
        <taxon>Alteromonadales</taxon>
        <taxon>Alteromonadales genera incertae sedis</taxon>
        <taxon>Motilimonas</taxon>
    </lineage>
</organism>
<gene>
    <name evidence="1" type="ORF">K6Y31_06500</name>
</gene>
<dbReference type="PANTHER" id="PTHR34290:SF2">
    <property type="entry name" value="OS04G0668800 PROTEIN"/>
    <property type="match status" value="1"/>
</dbReference>
<dbReference type="Pfam" id="PF04134">
    <property type="entry name" value="DCC1-like"/>
    <property type="match status" value="1"/>
</dbReference>
<dbReference type="InterPro" id="IPR007263">
    <property type="entry name" value="DCC1-like"/>
</dbReference>
<name>A0ABS8W644_9GAMM</name>
<dbReference type="RefSeq" id="WP_233052002.1">
    <property type="nucleotide sequence ID" value="NZ_JAIMJA010000005.1"/>
</dbReference>
<sequence length="140" mass="16045">MTSPYELTIYFDGLCPLCHREMQQIKRRDKHNLIALVDINRIDFEKNYPHIDRKHANDILHGELANGAILLGLDVTHKAWSMVGCGKLTSLLRMPLVRPVADKAYLVFAKYRYNISLLLTGKKRLAQNACDDGHCITKIR</sequence>
<dbReference type="Proteomes" id="UP001201273">
    <property type="component" value="Unassembled WGS sequence"/>
</dbReference>
<proteinExistence type="predicted"/>
<dbReference type="EMBL" id="JAIMJA010000005">
    <property type="protein sequence ID" value="MCE2594459.1"/>
    <property type="molecule type" value="Genomic_DNA"/>
</dbReference>
<reference evidence="1 2" key="1">
    <citation type="journal article" date="2022" name="Environ. Microbiol. Rep.">
        <title>Eco-phylogenetic analyses reveal divergent evolution of vitamin B12 metabolism in the marine bacterial family 'Psychromonadaceae'.</title>
        <authorList>
            <person name="Jin X."/>
            <person name="Yang Y."/>
            <person name="Cao H."/>
            <person name="Gao B."/>
            <person name="Zhao Z."/>
        </authorList>
    </citation>
    <scope>NUCLEOTIDE SEQUENCE [LARGE SCALE GENOMIC DNA]</scope>
    <source>
        <strain evidence="1 2">MKS20</strain>
    </source>
</reference>
<evidence type="ECO:0000313" key="1">
    <source>
        <dbReference type="EMBL" id="MCE2594459.1"/>
    </source>
</evidence>
<keyword evidence="2" id="KW-1185">Reference proteome</keyword>
<comment type="caution">
    <text evidence="1">The sequence shown here is derived from an EMBL/GenBank/DDBJ whole genome shotgun (WGS) entry which is preliminary data.</text>
</comment>